<proteinExistence type="predicted"/>
<reference evidence="1 2" key="1">
    <citation type="submission" date="2020-03" db="EMBL/GenBank/DDBJ databases">
        <title>Genomic Encyclopedia of Type Strains, Phase IV (KMG-IV): sequencing the most valuable type-strain genomes for metagenomic binning, comparative biology and taxonomic classification.</title>
        <authorList>
            <person name="Goeker M."/>
        </authorList>
    </citation>
    <scope>NUCLEOTIDE SEQUENCE [LARGE SCALE GENOMIC DNA]</scope>
    <source>
        <strain evidence="1 2">DSM 105096</strain>
    </source>
</reference>
<protein>
    <submittedName>
        <fullName evidence="1">Uncharacterized protein</fullName>
    </submittedName>
</protein>
<gene>
    <name evidence="1" type="ORF">GGR27_001951</name>
</gene>
<evidence type="ECO:0000313" key="1">
    <source>
        <dbReference type="EMBL" id="NJC26452.1"/>
    </source>
</evidence>
<organism evidence="1 2">
    <name type="scientific">Neolewinella antarctica</name>
    <dbReference type="NCBI Taxonomy" id="442734"/>
    <lineage>
        <taxon>Bacteria</taxon>
        <taxon>Pseudomonadati</taxon>
        <taxon>Bacteroidota</taxon>
        <taxon>Saprospiria</taxon>
        <taxon>Saprospirales</taxon>
        <taxon>Lewinellaceae</taxon>
        <taxon>Neolewinella</taxon>
    </lineage>
</organism>
<dbReference type="Proteomes" id="UP000770785">
    <property type="component" value="Unassembled WGS sequence"/>
</dbReference>
<name>A0ABX0XB72_9BACT</name>
<dbReference type="EMBL" id="JAATJH010000002">
    <property type="protein sequence ID" value="NJC26452.1"/>
    <property type="molecule type" value="Genomic_DNA"/>
</dbReference>
<sequence>MAGRVADADENGFVFADGAGQGGVVPGVPVDGVVGVLEKVGAGFFAQVIDGRGLVLVAISLRGPS</sequence>
<evidence type="ECO:0000313" key="2">
    <source>
        <dbReference type="Proteomes" id="UP000770785"/>
    </source>
</evidence>
<comment type="caution">
    <text evidence="1">The sequence shown here is derived from an EMBL/GenBank/DDBJ whole genome shotgun (WGS) entry which is preliminary data.</text>
</comment>
<keyword evidence="2" id="KW-1185">Reference proteome</keyword>
<accession>A0ABX0XB72</accession>